<proteinExistence type="predicted"/>
<dbReference type="OrthoDB" id="2157530at2759"/>
<organism evidence="3 4">
    <name type="scientific">Hyphodiscus hymeniophilus</name>
    <dbReference type="NCBI Taxonomy" id="353542"/>
    <lineage>
        <taxon>Eukaryota</taxon>
        <taxon>Fungi</taxon>
        <taxon>Dikarya</taxon>
        <taxon>Ascomycota</taxon>
        <taxon>Pezizomycotina</taxon>
        <taxon>Leotiomycetes</taxon>
        <taxon>Helotiales</taxon>
        <taxon>Hyphodiscaceae</taxon>
        <taxon>Hyphodiscus</taxon>
    </lineage>
</organism>
<dbReference type="Proteomes" id="UP000785200">
    <property type="component" value="Unassembled WGS sequence"/>
</dbReference>
<dbReference type="Pfam" id="PF06985">
    <property type="entry name" value="HET"/>
    <property type="match status" value="1"/>
</dbReference>
<evidence type="ECO:0000259" key="2">
    <source>
        <dbReference type="Pfam" id="PF06985"/>
    </source>
</evidence>
<protein>
    <submittedName>
        <fullName evidence="3">Heterokaryon incompatibility protein</fullName>
    </submittedName>
</protein>
<keyword evidence="1" id="KW-0472">Membrane</keyword>
<feature type="transmembrane region" description="Helical" evidence="1">
    <location>
        <begin position="12"/>
        <end position="39"/>
    </location>
</feature>
<dbReference type="PANTHER" id="PTHR24148:SF73">
    <property type="entry name" value="HET DOMAIN PROTEIN (AFU_ORTHOLOGUE AFUA_8G01020)"/>
    <property type="match status" value="1"/>
</dbReference>
<name>A0A9P6VGD5_9HELO</name>
<keyword evidence="1" id="KW-0812">Transmembrane</keyword>
<dbReference type="EMBL" id="VNKQ01000013">
    <property type="protein sequence ID" value="KAG0647275.1"/>
    <property type="molecule type" value="Genomic_DNA"/>
</dbReference>
<evidence type="ECO:0000313" key="4">
    <source>
        <dbReference type="Proteomes" id="UP000785200"/>
    </source>
</evidence>
<dbReference type="PANTHER" id="PTHR24148">
    <property type="entry name" value="ANKYRIN REPEAT DOMAIN-CONTAINING PROTEIN 39 HOMOLOG-RELATED"/>
    <property type="match status" value="1"/>
</dbReference>
<comment type="caution">
    <text evidence="3">The sequence shown here is derived from an EMBL/GenBank/DDBJ whole genome shotgun (WGS) entry which is preliminary data.</text>
</comment>
<dbReference type="InterPro" id="IPR010730">
    <property type="entry name" value="HET"/>
</dbReference>
<evidence type="ECO:0000313" key="3">
    <source>
        <dbReference type="EMBL" id="KAG0647275.1"/>
    </source>
</evidence>
<evidence type="ECO:0000256" key="1">
    <source>
        <dbReference type="SAM" id="Phobius"/>
    </source>
</evidence>
<keyword evidence="1" id="KW-1133">Transmembrane helix</keyword>
<dbReference type="AlphaFoldDB" id="A0A9P6VGD5"/>
<feature type="domain" description="Heterokaryon incompatibility" evidence="2">
    <location>
        <begin position="93"/>
        <end position="233"/>
    </location>
</feature>
<keyword evidence="4" id="KW-1185">Reference proteome</keyword>
<accession>A0A9P6VGD5</accession>
<sequence length="691" mass="79082">MPGRTRQERQSWKAFCGGIINLGILLAFIGICNAIWMGIEPGPPPRTDSPLTYLPIDNETSDGLRLLTLQPGTGRDLIRCDLYATTFAQRPLYSALSYTWGTPGDTRYIVINGFQTEVGKNLWTSLYHLRHKTRPLTLWIDAVCIDQSSIEDKSQQIPIMAHIYARAEHVIIWLGPDLEYSSTCDLRAFSSTGLLRDSKYDNLAWDPCWKILETLMQRLTSEEYWKRTWIIQEIGMAKDLIVHFGNKSLPWDNFLALIMWYQEQNRSHPRVHHILELGRLRESRYKDGKTYALSHLLNTFRDSFCSVIHDKVYAFLGLANDHFGEISVNYSKSSFELYQDVIKFQSSSALESTEKHVQMVYLSAMVRRLLSRESGRLPKKAKHTVPDRFMSSHKLWTEWYVVEAAKSIARDKEREIVERLECEKANRDDCGKDDKGSGILAHLVLYMIFYPVVHSWIAIGDWLSILDMRSKTEYTMFWHSTTVERLETWKAKDPGDASHLIPDIPIRGTIVGHVDYIGPLSDEILASFHAKKKWAADLTSKFPNEAELKRIRGKNERLMRILEDPTGIPTRNIKDYNIKPQTHQQNGGRLFLGTDFVLGIVPPGAGVGDLICQFWNSSTAAVLRYFPQDGTELYQVIGRAGVVQYGESSNWDIPEDKEIFVEGSKSIISLKVDIRTLTELSMDTVNFDIST</sequence>
<gene>
    <name evidence="3" type="ORF">D0Z07_7050</name>
</gene>
<reference evidence="3" key="1">
    <citation type="submission" date="2019-07" db="EMBL/GenBank/DDBJ databases">
        <title>Hyphodiscus hymeniophilus genome sequencing and assembly.</title>
        <authorList>
            <person name="Kramer G."/>
            <person name="Nodwell J."/>
        </authorList>
    </citation>
    <scope>NUCLEOTIDE SEQUENCE</scope>
    <source>
        <strain evidence="3">ATCC 34498</strain>
    </source>
</reference>
<dbReference type="InterPro" id="IPR052895">
    <property type="entry name" value="HetReg/Transcr_Mod"/>
</dbReference>